<protein>
    <recommendedName>
        <fullName evidence="2">DUF4232 domain-containing protein</fullName>
    </recommendedName>
</protein>
<dbReference type="Proteomes" id="UP000241848">
    <property type="component" value="Unassembled WGS sequence"/>
</dbReference>
<gene>
    <name evidence="3" type="ORF">C7B45_00945</name>
</gene>
<dbReference type="AlphaFoldDB" id="A0A2T2WNQ9"/>
<accession>A0A2T2WNQ9</accession>
<feature type="chain" id="PRO_5015643960" description="DUF4232 domain-containing protein" evidence="1">
    <location>
        <begin position="33"/>
        <end position="214"/>
    </location>
</feature>
<dbReference type="Pfam" id="PF14016">
    <property type="entry name" value="DUF4232"/>
    <property type="match status" value="1"/>
</dbReference>
<dbReference type="InterPro" id="IPR025326">
    <property type="entry name" value="DUF4232"/>
</dbReference>
<keyword evidence="1" id="KW-0732">Signal</keyword>
<evidence type="ECO:0000313" key="4">
    <source>
        <dbReference type="Proteomes" id="UP000241848"/>
    </source>
</evidence>
<comment type="caution">
    <text evidence="3">The sequence shown here is derived from an EMBL/GenBank/DDBJ whole genome shotgun (WGS) entry which is preliminary data.</text>
</comment>
<reference evidence="3 4" key="1">
    <citation type="journal article" date="2014" name="BMC Genomics">
        <title>Comparison of environmental and isolate Sulfobacillus genomes reveals diverse carbon, sulfur, nitrogen, and hydrogen metabolisms.</title>
        <authorList>
            <person name="Justice N.B."/>
            <person name="Norman A."/>
            <person name="Brown C.T."/>
            <person name="Singh A."/>
            <person name="Thomas B.C."/>
            <person name="Banfield J.F."/>
        </authorList>
    </citation>
    <scope>NUCLEOTIDE SEQUENCE [LARGE SCALE GENOMIC DNA]</scope>
    <source>
        <strain evidence="3">AMDSBA3</strain>
    </source>
</reference>
<dbReference type="EMBL" id="PXYV01000002">
    <property type="protein sequence ID" value="PSR23881.1"/>
    <property type="molecule type" value="Genomic_DNA"/>
</dbReference>
<feature type="domain" description="DUF4232" evidence="2">
    <location>
        <begin position="72"/>
        <end position="205"/>
    </location>
</feature>
<organism evidence="3 4">
    <name type="scientific">Sulfobacillus acidophilus</name>
    <dbReference type="NCBI Taxonomy" id="53633"/>
    <lineage>
        <taxon>Bacteria</taxon>
        <taxon>Bacillati</taxon>
        <taxon>Bacillota</taxon>
        <taxon>Clostridia</taxon>
        <taxon>Eubacteriales</taxon>
        <taxon>Clostridiales Family XVII. Incertae Sedis</taxon>
        <taxon>Sulfobacillus</taxon>
    </lineage>
</organism>
<sequence length="214" mass="21858">MTTFKQQKWRLLKLSGLMLAAVGLSGCGLVRAASAPSVKPTPVPSVSAREVGSVAALSPNPVVNNPSELPSCSVGQLTVSYVDGVNGAGHDRLQVYALTSQSPSPCTLYGHPAVALLAATGQPIQTADIPVTAPDTIVTLAKGDPAWFVIEYQDAPSYRGESCPASTAFAITPPGSSSAVIVHGPGGHIHAYGSNECGEIQVQPVAPKGVPLQP</sequence>
<dbReference type="PROSITE" id="PS51257">
    <property type="entry name" value="PROKAR_LIPOPROTEIN"/>
    <property type="match status" value="1"/>
</dbReference>
<evidence type="ECO:0000259" key="2">
    <source>
        <dbReference type="Pfam" id="PF14016"/>
    </source>
</evidence>
<proteinExistence type="predicted"/>
<feature type="signal peptide" evidence="1">
    <location>
        <begin position="1"/>
        <end position="32"/>
    </location>
</feature>
<name>A0A2T2WNQ9_9FIRM</name>
<evidence type="ECO:0000256" key="1">
    <source>
        <dbReference type="SAM" id="SignalP"/>
    </source>
</evidence>
<evidence type="ECO:0000313" key="3">
    <source>
        <dbReference type="EMBL" id="PSR23881.1"/>
    </source>
</evidence>